<evidence type="ECO:0000313" key="1">
    <source>
        <dbReference type="EMBL" id="MBX38111.1"/>
    </source>
</evidence>
<sequence>MIMQVYLSLGAVHFLFFILRKRRIFRSPFNLLLLRRTGERFWLQWFFFYFFFNN</sequence>
<organism evidence="1">
    <name type="scientific">Rhizophora mucronata</name>
    <name type="common">Asiatic mangrove</name>
    <dbReference type="NCBI Taxonomy" id="61149"/>
    <lineage>
        <taxon>Eukaryota</taxon>
        <taxon>Viridiplantae</taxon>
        <taxon>Streptophyta</taxon>
        <taxon>Embryophyta</taxon>
        <taxon>Tracheophyta</taxon>
        <taxon>Spermatophyta</taxon>
        <taxon>Magnoliopsida</taxon>
        <taxon>eudicotyledons</taxon>
        <taxon>Gunneridae</taxon>
        <taxon>Pentapetalae</taxon>
        <taxon>rosids</taxon>
        <taxon>fabids</taxon>
        <taxon>Malpighiales</taxon>
        <taxon>Rhizophoraceae</taxon>
        <taxon>Rhizophora</taxon>
    </lineage>
</organism>
<protein>
    <submittedName>
        <fullName evidence="1">Uncharacterized protein</fullName>
    </submittedName>
</protein>
<reference evidence="1" key="1">
    <citation type="submission" date="2018-02" db="EMBL/GenBank/DDBJ databases">
        <title>Rhizophora mucronata_Transcriptome.</title>
        <authorList>
            <person name="Meera S.P."/>
            <person name="Sreeshan A."/>
            <person name="Augustine A."/>
        </authorList>
    </citation>
    <scope>NUCLEOTIDE SEQUENCE</scope>
    <source>
        <tissue evidence="1">Leaf</tissue>
    </source>
</reference>
<dbReference type="AlphaFoldDB" id="A0A2P2N6J4"/>
<dbReference type="EMBL" id="GGEC01057627">
    <property type="protein sequence ID" value="MBX38111.1"/>
    <property type="molecule type" value="Transcribed_RNA"/>
</dbReference>
<name>A0A2P2N6J4_RHIMU</name>
<accession>A0A2P2N6J4</accession>
<proteinExistence type="predicted"/>